<sequence length="241" mass="27153">MKSKNPKIEESNRSTPSNLQVLFEDNHLIVINKRVSDIVQGDKTGDDPLSEVVKQYLKEKYNKPGNVYLGVVHRLDRPTSGIVLFAKTSKALPRLNKMFAQGETKKMYWAVVKNPPVPESGTLTHWLVRNPKQNKSYAHTKEVSNSKKAVLDYKIIKKLDSYFLLEIDLKTGRHHQIRAQLAAIGCSIKGDLKYGADRSNKDGGIHLHARSLEIVHPVKKEPVAFLALPPEDPVWNACISE</sequence>
<comment type="similarity">
    <text evidence="1">Belongs to the pseudouridine synthase RluA family.</text>
</comment>
<evidence type="ECO:0000256" key="1">
    <source>
        <dbReference type="ARBA" id="ARBA00010876"/>
    </source>
</evidence>
<dbReference type="PANTHER" id="PTHR21600">
    <property type="entry name" value="MITOCHONDRIAL RNA PSEUDOURIDINE SYNTHASE"/>
    <property type="match status" value="1"/>
</dbReference>
<dbReference type="InterPro" id="IPR050188">
    <property type="entry name" value="RluA_PseudoU_synthase"/>
</dbReference>
<name>G2PNK6_ALLRU</name>
<dbReference type="STRING" id="886377.Murru_3406"/>
<evidence type="ECO:0000313" key="4">
    <source>
        <dbReference type="EMBL" id="AEM72419.1"/>
    </source>
</evidence>
<dbReference type="SUPFAM" id="SSF55120">
    <property type="entry name" value="Pseudouridine synthase"/>
    <property type="match status" value="1"/>
</dbReference>
<dbReference type="GO" id="GO:0001522">
    <property type="term" value="P:pseudouridine synthesis"/>
    <property type="evidence" value="ECO:0007669"/>
    <property type="project" value="InterPro"/>
</dbReference>
<dbReference type="PANTHER" id="PTHR21600:SF83">
    <property type="entry name" value="PSEUDOURIDYLATE SYNTHASE RPUSD4, MITOCHONDRIAL"/>
    <property type="match status" value="1"/>
</dbReference>
<evidence type="ECO:0000256" key="2">
    <source>
        <dbReference type="ARBA" id="ARBA00023235"/>
    </source>
</evidence>
<evidence type="ECO:0000313" key="5">
    <source>
        <dbReference type="Proteomes" id="UP000008908"/>
    </source>
</evidence>
<keyword evidence="5" id="KW-1185">Reference proteome</keyword>
<reference evidence="4 5" key="2">
    <citation type="journal article" date="2012" name="Stand. Genomic Sci.">
        <title>Complete genome sequence of the facultatively anaerobic, appendaged bacterium Muricauda ruestringensis type strain (B1(T)).</title>
        <authorList>
            <person name="Huntemann M."/>
            <person name="Teshima H."/>
            <person name="Lapidus A."/>
            <person name="Nolan M."/>
            <person name="Lucas S."/>
            <person name="Hammon N."/>
            <person name="Deshpande S."/>
            <person name="Cheng J.F."/>
            <person name="Tapia R."/>
            <person name="Goodwin L.A."/>
            <person name="Pitluck S."/>
            <person name="Liolios K."/>
            <person name="Pagani I."/>
            <person name="Ivanova N."/>
            <person name="Mavromatis K."/>
            <person name="Mikhailova N."/>
            <person name="Pati A."/>
            <person name="Chen A."/>
            <person name="Palaniappan K."/>
            <person name="Land M."/>
            <person name="Hauser L."/>
            <person name="Pan C."/>
            <person name="Brambilla E.M."/>
            <person name="Rohde M."/>
            <person name="Spring S."/>
            <person name="Goker M."/>
            <person name="Detter J.C."/>
            <person name="Bristow J."/>
            <person name="Eisen J.A."/>
            <person name="Markowitz V."/>
            <person name="Hugenholtz P."/>
            <person name="Kyrpides N.C."/>
            <person name="Klenk H.P."/>
            <person name="Woyke T."/>
        </authorList>
    </citation>
    <scope>NUCLEOTIDE SEQUENCE [LARGE SCALE GENOMIC DNA]</scope>
    <source>
        <strain evidence="5">DSM 13258 / LMG 19739 / B1</strain>
    </source>
</reference>
<reference evidence="5" key="1">
    <citation type="submission" date="2011-08" db="EMBL/GenBank/DDBJ databases">
        <title>The complete genome of Muricauda ruestringensis DSM 13258.</title>
        <authorList>
            <person name="Lucas S."/>
            <person name="Han J."/>
            <person name="Lapidus A."/>
            <person name="Bruce D."/>
            <person name="Goodwin L."/>
            <person name="Pitluck S."/>
            <person name="Peters L."/>
            <person name="Kyrpides N."/>
            <person name="Mavromatis K."/>
            <person name="Ivanova N."/>
            <person name="Ovchinnikova G."/>
            <person name="Teshima H."/>
            <person name="Detter J.C."/>
            <person name="Tapia R."/>
            <person name="Han C."/>
            <person name="Land M."/>
            <person name="Hauser L."/>
            <person name="Markowitz V."/>
            <person name="Cheng J.-F."/>
            <person name="Hugenholtz P."/>
            <person name="Woyke T."/>
            <person name="Wu D."/>
            <person name="Spring S."/>
            <person name="Schroeder M."/>
            <person name="Brambilla E."/>
            <person name="Klenk H.-P."/>
            <person name="Eisen J.A."/>
        </authorList>
    </citation>
    <scope>NUCLEOTIDE SEQUENCE [LARGE SCALE GENOMIC DNA]</scope>
    <source>
        <strain evidence="5">DSM 13258 / LMG 19739 / B1</strain>
    </source>
</reference>
<accession>G2PNK6</accession>
<dbReference type="GO" id="GO:0006396">
    <property type="term" value="P:RNA processing"/>
    <property type="evidence" value="ECO:0007669"/>
    <property type="project" value="UniProtKB-ARBA"/>
</dbReference>
<dbReference type="InterPro" id="IPR006145">
    <property type="entry name" value="PsdUridine_synth_RsuA/RluA"/>
</dbReference>
<dbReference type="RefSeq" id="WP_014034693.1">
    <property type="nucleotide sequence ID" value="NC_015945.1"/>
</dbReference>
<dbReference type="Proteomes" id="UP000008908">
    <property type="component" value="Chromosome"/>
</dbReference>
<evidence type="ECO:0000259" key="3">
    <source>
        <dbReference type="Pfam" id="PF00849"/>
    </source>
</evidence>
<protein>
    <submittedName>
        <fullName evidence="4">Pseudouridine synthase</fullName>
    </submittedName>
</protein>
<dbReference type="InterPro" id="IPR020103">
    <property type="entry name" value="PsdUridine_synth_cat_dom_sf"/>
</dbReference>
<dbReference type="GO" id="GO:0003723">
    <property type="term" value="F:RNA binding"/>
    <property type="evidence" value="ECO:0007669"/>
    <property type="project" value="InterPro"/>
</dbReference>
<dbReference type="GO" id="GO:0009982">
    <property type="term" value="F:pseudouridine synthase activity"/>
    <property type="evidence" value="ECO:0007669"/>
    <property type="project" value="InterPro"/>
</dbReference>
<keyword evidence="2" id="KW-0413">Isomerase</keyword>
<dbReference type="Gene3D" id="3.30.2350.10">
    <property type="entry name" value="Pseudouridine synthase"/>
    <property type="match status" value="1"/>
</dbReference>
<organism evidence="4 5">
    <name type="scientific">Allomuricauda ruestringensis (strain DSM 13258 / CIP 107369 / LMG 19739 / B1)</name>
    <name type="common">Muricauda ruestringensis</name>
    <dbReference type="NCBI Taxonomy" id="886377"/>
    <lineage>
        <taxon>Bacteria</taxon>
        <taxon>Pseudomonadati</taxon>
        <taxon>Bacteroidota</taxon>
        <taxon>Flavobacteriia</taxon>
        <taxon>Flavobacteriales</taxon>
        <taxon>Flavobacteriaceae</taxon>
        <taxon>Flagellimonas</taxon>
    </lineage>
</organism>
<dbReference type="EMBL" id="CP002999">
    <property type="protein sequence ID" value="AEM72419.1"/>
    <property type="molecule type" value="Genomic_DNA"/>
</dbReference>
<proteinExistence type="inferred from homology"/>
<dbReference type="Pfam" id="PF00849">
    <property type="entry name" value="PseudoU_synth_2"/>
    <property type="match status" value="1"/>
</dbReference>
<dbReference type="AlphaFoldDB" id="G2PNK6"/>
<dbReference type="GO" id="GO:0140098">
    <property type="term" value="F:catalytic activity, acting on RNA"/>
    <property type="evidence" value="ECO:0007669"/>
    <property type="project" value="UniProtKB-ARBA"/>
</dbReference>
<dbReference type="HOGENOM" id="CLU_016902_11_2_10"/>
<gene>
    <name evidence="4" type="ordered locus">Murru_3406</name>
</gene>
<dbReference type="eggNOG" id="COG0564">
    <property type="taxonomic scope" value="Bacteria"/>
</dbReference>
<dbReference type="InterPro" id="IPR006224">
    <property type="entry name" value="PsdUridine_synth_RluA-like_CS"/>
</dbReference>
<dbReference type="CDD" id="cd02869">
    <property type="entry name" value="PseudoU_synth_RluA_like"/>
    <property type="match status" value="1"/>
</dbReference>
<dbReference type="KEGG" id="mrs:Murru_3406"/>
<dbReference type="PROSITE" id="PS01129">
    <property type="entry name" value="PSI_RLU"/>
    <property type="match status" value="1"/>
</dbReference>
<feature type="domain" description="Pseudouridine synthase RsuA/RluA-like" evidence="3">
    <location>
        <begin position="27"/>
        <end position="183"/>
    </location>
</feature>